<evidence type="ECO:0000259" key="2">
    <source>
        <dbReference type="Pfam" id="PF25917"/>
    </source>
</evidence>
<reference evidence="4 5" key="1">
    <citation type="submission" date="2022-01" db="EMBL/GenBank/DDBJ databases">
        <title>Desulfofustis limnae sp. nov., a novel mesophilic sulfate-reducing bacterium isolated from marsh soil.</title>
        <authorList>
            <person name="Watanabe M."/>
            <person name="Takahashi A."/>
            <person name="Kojima H."/>
            <person name="Fukui M."/>
        </authorList>
    </citation>
    <scope>NUCLEOTIDE SEQUENCE [LARGE SCALE GENOMIC DNA]</scope>
    <source>
        <strain evidence="4 5">PPLL</strain>
    </source>
</reference>
<protein>
    <submittedName>
        <fullName evidence="4">Macrolide-specific efflux protein MacA</fullName>
    </submittedName>
</protein>
<dbReference type="PANTHER" id="PTHR30469">
    <property type="entry name" value="MULTIDRUG RESISTANCE PROTEIN MDTA"/>
    <property type="match status" value="1"/>
</dbReference>
<dbReference type="Pfam" id="PF25954">
    <property type="entry name" value="Beta-barrel_RND_2"/>
    <property type="match status" value="1"/>
</dbReference>
<name>A0ABN6M0C1_9BACT</name>
<dbReference type="Gene3D" id="2.40.50.100">
    <property type="match status" value="1"/>
</dbReference>
<dbReference type="PANTHER" id="PTHR30469:SF15">
    <property type="entry name" value="HLYD FAMILY OF SECRETION PROTEINS"/>
    <property type="match status" value="1"/>
</dbReference>
<dbReference type="EMBL" id="AP025516">
    <property type="protein sequence ID" value="BDD86318.1"/>
    <property type="molecule type" value="Genomic_DNA"/>
</dbReference>
<dbReference type="RefSeq" id="WP_284153410.1">
    <property type="nucleotide sequence ID" value="NZ_AP025516.1"/>
</dbReference>
<sequence length="383" mass="41694">MRTPFRWLLLVVAIAGLGLLVWWQTRPEPVLVTVQPVQRGKVEQTVANTRAGTVEACRRARLSPSMGGQIAVLPIREGDQVQQGDLLLEIWNDDLVAQLGVAEQERAVSRAQADAACSRAEEAQRQARRAHTLLERKIGSVEETERADTEASALQAHCEAAVATFQRSRKQEELARATLSRTRLIAPFAGVIAKIEGELNEYVTPSPVGVMTPPVVDLIENTCFYVTAPIDEVDGAAVRTGMVARITLDAYRDRTFAGTVRRIAPYVLDLEKQARTVDVEVSFDHPEDYASLLAGYSADVEIILTTSSNTLLIPSEAVIDGTSVFVFDERQQRVRHTGFTPGLANWVSTEVTDGLAENDLVVLNVDTPGLVDGAAALKSAESP</sequence>
<gene>
    <name evidence="4" type="ORF">DPPLL_06830</name>
</gene>
<dbReference type="InterPro" id="IPR006143">
    <property type="entry name" value="RND_pump_MFP"/>
</dbReference>
<evidence type="ECO:0000313" key="5">
    <source>
        <dbReference type="Proteomes" id="UP000830055"/>
    </source>
</evidence>
<dbReference type="NCBIfam" id="TIGR01730">
    <property type="entry name" value="RND_mfp"/>
    <property type="match status" value="1"/>
</dbReference>
<organism evidence="4 5">
    <name type="scientific">Desulfofustis limnaeus</name>
    <dbReference type="NCBI Taxonomy" id="2740163"/>
    <lineage>
        <taxon>Bacteria</taxon>
        <taxon>Pseudomonadati</taxon>
        <taxon>Thermodesulfobacteriota</taxon>
        <taxon>Desulfobulbia</taxon>
        <taxon>Desulfobulbales</taxon>
        <taxon>Desulfocapsaceae</taxon>
        <taxon>Desulfofustis</taxon>
    </lineage>
</organism>
<feature type="domain" description="CusB-like beta-barrel" evidence="3">
    <location>
        <begin position="226"/>
        <end position="301"/>
    </location>
</feature>
<dbReference type="InterPro" id="IPR058625">
    <property type="entry name" value="MdtA-like_BSH"/>
</dbReference>
<dbReference type="SUPFAM" id="SSF111369">
    <property type="entry name" value="HlyD-like secretion proteins"/>
    <property type="match status" value="1"/>
</dbReference>
<proteinExistence type="inferred from homology"/>
<accession>A0ABN6M0C1</accession>
<evidence type="ECO:0000313" key="4">
    <source>
        <dbReference type="EMBL" id="BDD86318.1"/>
    </source>
</evidence>
<dbReference type="Pfam" id="PF25917">
    <property type="entry name" value="BSH_RND"/>
    <property type="match status" value="1"/>
</dbReference>
<dbReference type="Proteomes" id="UP000830055">
    <property type="component" value="Chromosome"/>
</dbReference>
<keyword evidence="5" id="KW-1185">Reference proteome</keyword>
<comment type="similarity">
    <text evidence="1">Belongs to the membrane fusion protein (MFP) (TC 8.A.1) family.</text>
</comment>
<dbReference type="InterPro" id="IPR058792">
    <property type="entry name" value="Beta-barrel_RND_2"/>
</dbReference>
<feature type="domain" description="Multidrug resistance protein MdtA-like barrel-sandwich hybrid" evidence="2">
    <location>
        <begin position="59"/>
        <end position="203"/>
    </location>
</feature>
<dbReference type="Gene3D" id="2.40.420.20">
    <property type="match status" value="1"/>
</dbReference>
<evidence type="ECO:0000259" key="3">
    <source>
        <dbReference type="Pfam" id="PF25954"/>
    </source>
</evidence>
<evidence type="ECO:0000256" key="1">
    <source>
        <dbReference type="ARBA" id="ARBA00009477"/>
    </source>
</evidence>
<dbReference type="Gene3D" id="2.40.30.170">
    <property type="match status" value="1"/>
</dbReference>